<keyword evidence="8" id="KW-1185">Reference proteome</keyword>
<protein>
    <submittedName>
        <fullName evidence="7">M20/M25/M40 family metallo-hydrolase</fullName>
    </submittedName>
</protein>
<dbReference type="InterPro" id="IPR050072">
    <property type="entry name" value="Peptidase_M20A"/>
</dbReference>
<reference evidence="7 8" key="2">
    <citation type="submission" date="2019-10" db="EMBL/GenBank/DDBJ databases">
        <title>Thermopilla bonchosmolovskayae gen. nov., sp. nov., a moderately thermophilic Chloroflexi bacterium from a Chukotka hot spring (Arctic, Russia), representing a novel classis Thermopillaia, which include previously uncultivated lineage OLB14.</title>
        <authorList>
            <person name="Kochetkova T.V."/>
            <person name="Zayulina K.S."/>
            <person name="Zhigarkov V.S."/>
            <person name="Minaev N.V."/>
            <person name="Novikov A."/>
            <person name="Toshchakov S.V."/>
            <person name="Elcheninov A.G."/>
            <person name="Kublanov I.V."/>
        </authorList>
    </citation>
    <scope>NUCLEOTIDE SEQUENCE [LARGE SCALE GENOMIC DNA]</scope>
    <source>
        <strain evidence="7 8">3753O</strain>
    </source>
</reference>
<keyword evidence="3" id="KW-0479">Metal-binding</keyword>
<dbReference type="Proteomes" id="UP000326331">
    <property type="component" value="Chromosome"/>
</dbReference>
<dbReference type="PIRSF" id="PIRSF036696">
    <property type="entry name" value="ACY-1"/>
    <property type="match status" value="1"/>
</dbReference>
<keyword evidence="4" id="KW-0378">Hydrolase</keyword>
<dbReference type="SUPFAM" id="SSF55031">
    <property type="entry name" value="Bacterial exopeptidase dimerisation domain"/>
    <property type="match status" value="1"/>
</dbReference>
<evidence type="ECO:0000256" key="4">
    <source>
        <dbReference type="ARBA" id="ARBA00022801"/>
    </source>
</evidence>
<evidence type="ECO:0000313" key="8">
    <source>
        <dbReference type="Proteomes" id="UP000326331"/>
    </source>
</evidence>
<dbReference type="PANTHER" id="PTHR43808:SF8">
    <property type="entry name" value="PEPTIDASE M20 DIMERISATION DOMAIN-CONTAINING PROTEIN"/>
    <property type="match status" value="1"/>
</dbReference>
<proteinExistence type="inferred from homology"/>
<dbReference type="InterPro" id="IPR002933">
    <property type="entry name" value="Peptidase_M20"/>
</dbReference>
<evidence type="ECO:0000256" key="5">
    <source>
        <dbReference type="ARBA" id="ARBA00022833"/>
    </source>
</evidence>
<evidence type="ECO:0000256" key="3">
    <source>
        <dbReference type="ARBA" id="ARBA00022723"/>
    </source>
</evidence>
<organism evidence="7 8">
    <name type="scientific">Tepidiforma bonchosmolovskayae</name>
    <dbReference type="NCBI Taxonomy" id="2601677"/>
    <lineage>
        <taxon>Bacteria</taxon>
        <taxon>Bacillati</taxon>
        <taxon>Chloroflexota</taxon>
        <taxon>Tepidiformia</taxon>
        <taxon>Tepidiformales</taxon>
        <taxon>Tepidiformaceae</taxon>
        <taxon>Tepidiforma</taxon>
    </lineage>
</organism>
<name>A0ABX6C3Z7_9CHLR</name>
<comment type="cofactor">
    <cofactor evidence="1">
        <name>Zn(2+)</name>
        <dbReference type="ChEBI" id="CHEBI:29105"/>
    </cofactor>
</comment>
<dbReference type="Gene3D" id="1.10.150.900">
    <property type="match status" value="1"/>
</dbReference>
<reference evidence="7 8" key="1">
    <citation type="submission" date="2019-08" db="EMBL/GenBank/DDBJ databases">
        <authorList>
            <person name="Toschakov S.V."/>
        </authorList>
    </citation>
    <scope>NUCLEOTIDE SEQUENCE [LARGE SCALE GENOMIC DNA]</scope>
    <source>
        <strain evidence="7 8">3753O</strain>
    </source>
</reference>
<evidence type="ECO:0000259" key="6">
    <source>
        <dbReference type="Pfam" id="PF07687"/>
    </source>
</evidence>
<dbReference type="EMBL" id="CP042829">
    <property type="protein sequence ID" value="QFG03156.1"/>
    <property type="molecule type" value="Genomic_DNA"/>
</dbReference>
<feature type="domain" description="Peptidase M20 dimerisation" evidence="6">
    <location>
        <begin position="228"/>
        <end position="365"/>
    </location>
</feature>
<dbReference type="Pfam" id="PF07687">
    <property type="entry name" value="M20_dimer"/>
    <property type="match status" value="1"/>
</dbReference>
<evidence type="ECO:0000256" key="1">
    <source>
        <dbReference type="ARBA" id="ARBA00001947"/>
    </source>
</evidence>
<dbReference type="Gene3D" id="3.40.630.10">
    <property type="entry name" value="Zn peptidases"/>
    <property type="match status" value="1"/>
</dbReference>
<sequence length="473" mass="52705">MQQQFCSHRRQPSPPSAAAAPLHARRRILYHPPMPSHAIDWSAFADEAVDLLCRFIRVDTSNPPGNERLACDFLGDILRREGIPFELYDAGNDRVSLRAVLPGDGSKRPFMLLNHTDVVPVEREFWDDDPFGGAIRDGYIWGRGALDMKGLGIAQLMTFLTLRRLGLPLARDVVFFAQADEEAGSEYGMRFILREHPETMDAEYIINEGGAATTELFGVERPVYSIAVAEKGPLWLRLVAEGMPGHGSVPHDDNALDRLVRALARIQQWERPLTVSPVLEEYFARLARAGIYRGDPTPQGLAARAAEDPRIRAMLTNTISTTTARAGIKHNVIPARAEATLDIRLLPGVDPAEFQSELERVIDDPRVRIEQVHVRSSDTSPYDTELFRCIEQVIHEFTEDAVVVPGMTLGFTDSAETRNRGIISYGFSAGLTTPEVARGVHGHNERVSIEAFTLTCRLLWEVTHRMCVREPGA</sequence>
<evidence type="ECO:0000256" key="2">
    <source>
        <dbReference type="ARBA" id="ARBA00006247"/>
    </source>
</evidence>
<accession>A0ABX6C3Z7</accession>
<dbReference type="Pfam" id="PF01546">
    <property type="entry name" value="Peptidase_M20"/>
    <property type="match status" value="1"/>
</dbReference>
<dbReference type="SUPFAM" id="SSF53187">
    <property type="entry name" value="Zn-dependent exopeptidases"/>
    <property type="match status" value="1"/>
</dbReference>
<dbReference type="Gene3D" id="3.30.70.360">
    <property type="match status" value="1"/>
</dbReference>
<evidence type="ECO:0000313" key="7">
    <source>
        <dbReference type="EMBL" id="QFG03156.1"/>
    </source>
</evidence>
<dbReference type="PANTHER" id="PTHR43808">
    <property type="entry name" value="ACETYLORNITHINE DEACETYLASE"/>
    <property type="match status" value="1"/>
</dbReference>
<gene>
    <name evidence="7" type="ORF">Tbon_07560</name>
</gene>
<dbReference type="InterPro" id="IPR036264">
    <property type="entry name" value="Bact_exopeptidase_dim_dom"/>
</dbReference>
<comment type="similarity">
    <text evidence="2">Belongs to the peptidase M20A family.</text>
</comment>
<dbReference type="InterPro" id="IPR011650">
    <property type="entry name" value="Peptidase_M20_dimer"/>
</dbReference>
<keyword evidence="5" id="KW-0862">Zinc</keyword>